<evidence type="ECO:0000256" key="1">
    <source>
        <dbReference type="ARBA" id="ARBA00004123"/>
    </source>
</evidence>
<dbReference type="PANTHER" id="PTHR13044:SF14">
    <property type="entry name" value="CRYPTOCEPHAL, ISOFORM A"/>
    <property type="match status" value="1"/>
</dbReference>
<dbReference type="Proteomes" id="UP000650467">
    <property type="component" value="Unassembled WGS sequence"/>
</dbReference>
<evidence type="ECO:0000313" key="8">
    <source>
        <dbReference type="EMBL" id="KAG2439946.1"/>
    </source>
</evidence>
<dbReference type="PROSITE" id="PS00036">
    <property type="entry name" value="BZIP_BASIC"/>
    <property type="match status" value="1"/>
</dbReference>
<dbReference type="AlphaFoldDB" id="A0A835W8M2"/>
<feature type="region of interest" description="Disordered" evidence="6">
    <location>
        <begin position="86"/>
        <end position="130"/>
    </location>
</feature>
<feature type="compositionally biased region" description="Gly residues" evidence="6">
    <location>
        <begin position="361"/>
        <end position="375"/>
    </location>
</feature>
<comment type="subcellular location">
    <subcellularLocation>
        <location evidence="1">Nucleus</location>
    </subcellularLocation>
</comment>
<feature type="compositionally biased region" description="Gly residues" evidence="6">
    <location>
        <begin position="274"/>
        <end position="286"/>
    </location>
</feature>
<name>A0A835W8M2_CHLIN</name>
<accession>A0A835W8M2</accession>
<sequence>MQALWQSLAPAVPPRAPAATSLIRTVSAPSAFVLQQSSYTSRPLMSPLPCTVAEEAIGGGHSSGELPFMQQQPPSELGGLLPRWLQQHHEQQHQTQQSQPGSAPPSTSAPFALPPFASGDPGSQLASSPVSSPLAVVGAAGRMFNSFTLGSGGGHPAGATAAHRLRRGMLGPGSGAAGGRGGSSTSGSGGVGAFSGVLSAVGVGGGGGGAGAGSAGGTAGGGFPPHHASMGEGGVIAAALYTGNSPWMEASAPGPSGSPAAGQPLLLDPAAGGQSSGGGGGVGGPEDAGEHFSKRFRSSPGSEQPQSHQHQLLFPQPPQQQWLPLMPLLKPDPGAVTHPHTGHHQPQLQQQAGAPATAAGGVAGLGGGGGGGGGNTTFQFLQHLPVLRQEPGMQLPLSAPAAASAPFPFVSLDGAAVGDVVGSYAPPQLQHRAPHSHSHMPMPHLGHPMPPSQQQQQLLMLLHPDPPLLPPRGRHASLSRSGSAQAHAGPVPFLTGFVTGSPAGGEGVMLAAGAGTREAMSVGSGAASGGSGGVPAAASSDGSMCGGHHALMQPPGPQQAQMHQQQAQPQQAAAVAAAAGAAGLGPTAGQMLSAHVPQTRQARQGGRQQRQQQQQQQATPLQPNEMEVYGRQDADMSEAVAAAAATAGPASATRNRGGRRQARLEPPASAPAAGSTDAGAVSEEAECTRIVALVDEALMRPGGSRQLAPLRLPPPQLLAALPAAAGPAAALLGGGASSAAAVAEAAEGGGGHSAPDSAADGIGSRKRTGGGDTPPVAATAIEAQQSPAAAAAQQVVKVEADDGAADAAGGGDGEDGLSLLASRFRSRPGRTPKAITKLGPIAELAKDAARGRIQLAQPQLAQLVARVQTTLARVEQEQKEENRSRNRLSQQRFRDRQKATISALQSQVEDQEALIAQLRQRVRELEAAEGGAAGGGGGGGHDYWAGSGGGHGGDAGAALEYFGNDRF</sequence>
<gene>
    <name evidence="8" type="ORF">HXX76_004065</name>
</gene>
<evidence type="ECO:0000259" key="7">
    <source>
        <dbReference type="PROSITE" id="PS50217"/>
    </source>
</evidence>
<dbReference type="SUPFAM" id="SSF57959">
    <property type="entry name" value="Leucine zipper domain"/>
    <property type="match status" value="1"/>
</dbReference>
<reference evidence="8" key="1">
    <citation type="journal article" date="2020" name="bioRxiv">
        <title>Comparative genomics of Chlamydomonas.</title>
        <authorList>
            <person name="Craig R.J."/>
            <person name="Hasan A.R."/>
            <person name="Ness R.W."/>
            <person name="Keightley P.D."/>
        </authorList>
    </citation>
    <scope>NUCLEOTIDE SEQUENCE</scope>
    <source>
        <strain evidence="8">SAG 7.73</strain>
    </source>
</reference>
<feature type="compositionally biased region" description="Low complexity" evidence="6">
    <location>
        <begin position="558"/>
        <end position="573"/>
    </location>
</feature>
<organism evidence="8 9">
    <name type="scientific">Chlamydomonas incerta</name>
    <dbReference type="NCBI Taxonomy" id="51695"/>
    <lineage>
        <taxon>Eukaryota</taxon>
        <taxon>Viridiplantae</taxon>
        <taxon>Chlorophyta</taxon>
        <taxon>core chlorophytes</taxon>
        <taxon>Chlorophyceae</taxon>
        <taxon>CS clade</taxon>
        <taxon>Chlamydomonadales</taxon>
        <taxon>Chlamydomonadaceae</taxon>
        <taxon>Chlamydomonas</taxon>
    </lineage>
</organism>
<feature type="compositionally biased region" description="Low complexity" evidence="6">
    <location>
        <begin position="336"/>
        <end position="360"/>
    </location>
</feature>
<dbReference type="PROSITE" id="PS50217">
    <property type="entry name" value="BZIP"/>
    <property type="match status" value="1"/>
</dbReference>
<proteinExistence type="predicted"/>
<keyword evidence="9" id="KW-1185">Reference proteome</keyword>
<feature type="region of interest" description="Disordered" evidence="6">
    <location>
        <begin position="167"/>
        <end position="188"/>
    </location>
</feature>
<dbReference type="CDD" id="cd14686">
    <property type="entry name" value="bZIP"/>
    <property type="match status" value="1"/>
</dbReference>
<feature type="region of interest" description="Disordered" evidence="6">
    <location>
        <begin position="875"/>
        <end position="894"/>
    </location>
</feature>
<feature type="region of interest" description="Disordered" evidence="6">
    <location>
        <begin position="250"/>
        <end position="310"/>
    </location>
</feature>
<dbReference type="InterPro" id="IPR004827">
    <property type="entry name" value="bZIP"/>
</dbReference>
<feature type="region of interest" description="Disordered" evidence="6">
    <location>
        <begin position="523"/>
        <end position="573"/>
    </location>
</feature>
<keyword evidence="2" id="KW-0805">Transcription regulation</keyword>
<feature type="region of interest" description="Disordered" evidence="6">
    <location>
        <begin position="323"/>
        <end position="376"/>
    </location>
</feature>
<protein>
    <recommendedName>
        <fullName evidence="7">BZIP domain-containing protein</fullName>
    </recommendedName>
</protein>
<evidence type="ECO:0000256" key="2">
    <source>
        <dbReference type="ARBA" id="ARBA00023015"/>
    </source>
</evidence>
<dbReference type="GO" id="GO:0000977">
    <property type="term" value="F:RNA polymerase II transcription regulatory region sequence-specific DNA binding"/>
    <property type="evidence" value="ECO:0007669"/>
    <property type="project" value="TreeGrafter"/>
</dbReference>
<dbReference type="GO" id="GO:0005634">
    <property type="term" value="C:nucleus"/>
    <property type="evidence" value="ECO:0007669"/>
    <property type="project" value="UniProtKB-SubCell"/>
</dbReference>
<evidence type="ECO:0000256" key="3">
    <source>
        <dbReference type="ARBA" id="ARBA00023125"/>
    </source>
</evidence>
<feature type="region of interest" description="Disordered" evidence="6">
    <location>
        <begin position="594"/>
        <end position="624"/>
    </location>
</feature>
<feature type="compositionally biased region" description="Low complexity" evidence="6">
    <location>
        <begin position="250"/>
        <end position="262"/>
    </location>
</feature>
<feature type="region of interest" description="Disordered" evidence="6">
    <location>
        <begin position="637"/>
        <end position="682"/>
    </location>
</feature>
<evidence type="ECO:0000256" key="5">
    <source>
        <dbReference type="ARBA" id="ARBA00023242"/>
    </source>
</evidence>
<dbReference type="GO" id="GO:0001228">
    <property type="term" value="F:DNA-binding transcription activator activity, RNA polymerase II-specific"/>
    <property type="evidence" value="ECO:0007669"/>
    <property type="project" value="TreeGrafter"/>
</dbReference>
<feature type="compositionally biased region" description="Low complexity" evidence="6">
    <location>
        <begin position="534"/>
        <end position="543"/>
    </location>
</feature>
<feature type="compositionally biased region" description="Low complexity" evidence="6">
    <location>
        <begin position="121"/>
        <end position="130"/>
    </location>
</feature>
<evidence type="ECO:0000256" key="4">
    <source>
        <dbReference type="ARBA" id="ARBA00023163"/>
    </source>
</evidence>
<dbReference type="EMBL" id="JAEHOC010000007">
    <property type="protein sequence ID" value="KAG2439946.1"/>
    <property type="molecule type" value="Genomic_DNA"/>
</dbReference>
<keyword evidence="5" id="KW-0539">Nucleus</keyword>
<feature type="region of interest" description="Disordered" evidence="6">
    <location>
        <begin position="747"/>
        <end position="776"/>
    </location>
</feature>
<feature type="compositionally biased region" description="Low complexity" evidence="6">
    <location>
        <begin position="598"/>
        <end position="619"/>
    </location>
</feature>
<keyword evidence="3" id="KW-0238">DNA-binding</keyword>
<feature type="compositionally biased region" description="Gly residues" evidence="6">
    <location>
        <begin position="170"/>
        <end position="188"/>
    </location>
</feature>
<comment type="caution">
    <text evidence="8">The sequence shown here is derived from an EMBL/GenBank/DDBJ whole genome shotgun (WGS) entry which is preliminary data.</text>
</comment>
<feature type="compositionally biased region" description="Basic and acidic residues" evidence="6">
    <location>
        <begin position="875"/>
        <end position="884"/>
    </location>
</feature>
<feature type="domain" description="BZIP" evidence="7">
    <location>
        <begin position="876"/>
        <end position="926"/>
    </location>
</feature>
<feature type="compositionally biased region" description="Polar residues" evidence="6">
    <location>
        <begin position="100"/>
        <end position="109"/>
    </location>
</feature>
<dbReference type="PANTHER" id="PTHR13044">
    <property type="entry name" value="ACTIVATING TRANSCRIPTION FACTOR ATF 4/5"/>
    <property type="match status" value="1"/>
</dbReference>
<dbReference type="OrthoDB" id="551913at2759"/>
<dbReference type="InterPro" id="IPR046347">
    <property type="entry name" value="bZIP_sf"/>
</dbReference>
<evidence type="ECO:0000256" key="6">
    <source>
        <dbReference type="SAM" id="MobiDB-lite"/>
    </source>
</evidence>
<evidence type="ECO:0000313" key="9">
    <source>
        <dbReference type="Proteomes" id="UP000650467"/>
    </source>
</evidence>
<keyword evidence="4" id="KW-0804">Transcription</keyword>
<feature type="compositionally biased region" description="Low complexity" evidence="6">
    <location>
        <begin position="639"/>
        <end position="652"/>
    </location>
</feature>